<accession>A0A6S7BCN8</accession>
<dbReference type="AlphaFoldDB" id="A0A6S7BCN8"/>
<sequence>MSADGWAMDTSPGAIGDPKENTTFYPLRGKGWDGGGVTQDTINGDEERRTRTFAFCISHKALAVCGIARSVGYLRHPNESALPQVIRLLDSVEFAN</sequence>
<evidence type="ECO:0000256" key="1">
    <source>
        <dbReference type="SAM" id="MobiDB-lite"/>
    </source>
</evidence>
<evidence type="ECO:0000313" key="3">
    <source>
        <dbReference type="Proteomes" id="UP000494365"/>
    </source>
</evidence>
<dbReference type="Proteomes" id="UP000494365">
    <property type="component" value="Unassembled WGS sequence"/>
</dbReference>
<proteinExistence type="predicted"/>
<organism evidence="2 3">
    <name type="scientific">Paraburkholderia ultramafica</name>
    <dbReference type="NCBI Taxonomy" id="1544867"/>
    <lineage>
        <taxon>Bacteria</taxon>
        <taxon>Pseudomonadati</taxon>
        <taxon>Pseudomonadota</taxon>
        <taxon>Betaproteobacteria</taxon>
        <taxon>Burkholderiales</taxon>
        <taxon>Burkholderiaceae</taxon>
        <taxon>Paraburkholderia</taxon>
    </lineage>
</organism>
<dbReference type="EMBL" id="CADIKK010000017">
    <property type="protein sequence ID" value="CAB3793881.1"/>
    <property type="molecule type" value="Genomic_DNA"/>
</dbReference>
<protein>
    <submittedName>
        <fullName evidence="2">Uncharacterized protein</fullName>
    </submittedName>
</protein>
<feature type="region of interest" description="Disordered" evidence="1">
    <location>
        <begin position="1"/>
        <end position="21"/>
    </location>
</feature>
<evidence type="ECO:0000313" key="2">
    <source>
        <dbReference type="EMBL" id="CAB3793881.1"/>
    </source>
</evidence>
<name>A0A6S7BCN8_9BURK</name>
<keyword evidence="3" id="KW-1185">Reference proteome</keyword>
<gene>
    <name evidence="2" type="ORF">LMG28614_03784</name>
</gene>
<reference evidence="2 3" key="1">
    <citation type="submission" date="2020-04" db="EMBL/GenBank/DDBJ databases">
        <authorList>
            <person name="De Canck E."/>
        </authorList>
    </citation>
    <scope>NUCLEOTIDE SEQUENCE [LARGE SCALE GENOMIC DNA]</scope>
    <source>
        <strain evidence="2 3">LMG 28614</strain>
    </source>
</reference>